<dbReference type="AlphaFoldDB" id="A0A7S4GL56"/>
<accession>A0A7S4GL56</accession>
<protein>
    <submittedName>
        <fullName evidence="1">Uncharacterized protein</fullName>
    </submittedName>
</protein>
<proteinExistence type="predicted"/>
<dbReference type="EMBL" id="HBJB01000413">
    <property type="protein sequence ID" value="CAE0840219.1"/>
    <property type="molecule type" value="Transcribed_RNA"/>
</dbReference>
<gene>
    <name evidence="1" type="ORF">OMAR00294_LOCUS353</name>
</gene>
<sequence>MLRCFGCVRPDVTSSEPARIAQEAERQEELGKEAVDYLSEKPKGVSVEFLVTHFDRELERLFPDKYDEATTFVQLADWLWGPPDSDGRRGFERPVDLFGHVRMIGSSREGKAGVSLCTAIGQRFPSAVGCATNFISWSWRYSIKKFIRALQAYCAGHNNTASGCFVWVCFICNNQFEWLQDGGKDGVAEFGTNLEKIGRLTCVVDEFLESQAVYVQRLWPVFEVFAASSQGVTIDVALMGVTPQQLAREPLSTFSRGLVVDVLSTTATDPKDEQRIKMLIANDSGAANATNEVVQLVLFDLISFLIKLILKSSYLRDGS</sequence>
<reference evidence="1" key="1">
    <citation type="submission" date="2021-01" db="EMBL/GenBank/DDBJ databases">
        <authorList>
            <person name="Corre E."/>
            <person name="Pelletier E."/>
            <person name="Niang G."/>
            <person name="Scheremetjew M."/>
            <person name="Finn R."/>
            <person name="Kale V."/>
            <person name="Holt S."/>
            <person name="Cochrane G."/>
            <person name="Meng A."/>
            <person name="Brown T."/>
            <person name="Cohen L."/>
        </authorList>
    </citation>
    <scope>NUCLEOTIDE SEQUENCE</scope>
    <source>
        <strain evidence="1">LB1974</strain>
    </source>
</reference>
<organism evidence="1">
    <name type="scientific">Oxyrrhis marina</name>
    <name type="common">Dinoflagellate</name>
    <dbReference type="NCBI Taxonomy" id="2969"/>
    <lineage>
        <taxon>Eukaryota</taxon>
        <taxon>Sar</taxon>
        <taxon>Alveolata</taxon>
        <taxon>Dinophyceae</taxon>
        <taxon>Oxyrrhinales</taxon>
        <taxon>Oxyrrhinaceae</taxon>
        <taxon>Oxyrrhis</taxon>
    </lineage>
</organism>
<name>A0A7S4GL56_OXYMA</name>
<evidence type="ECO:0000313" key="1">
    <source>
        <dbReference type="EMBL" id="CAE0840219.1"/>
    </source>
</evidence>